<keyword evidence="1" id="KW-1133">Transmembrane helix</keyword>
<keyword evidence="1" id="KW-0472">Membrane</keyword>
<evidence type="ECO:0000313" key="2">
    <source>
        <dbReference type="EMBL" id="OSY88692.1"/>
    </source>
</evidence>
<dbReference type="AlphaFoldDB" id="A0A1Y2PDZ6"/>
<feature type="transmembrane region" description="Helical" evidence="1">
    <location>
        <begin position="133"/>
        <end position="152"/>
    </location>
</feature>
<feature type="transmembrane region" description="Helical" evidence="1">
    <location>
        <begin position="107"/>
        <end position="127"/>
    </location>
</feature>
<sequence length="218" mass="24940">MPPIITKWRKAFLILIIIASLAVFYFIKESATTEIVVSKIVVSIFFMLYFLVTLKKSNYLLTLSLLLFFLSTILFSLQSQSVIGMILLLVYRLTLIKFAFNRKVDWKLFLTVFVIASSIISLLFVLIFKNTLFYYLSISTTLVLVGLISLAFTNIITRSSSKDILFFVAIALFVVCDMVFGAKKIENADYINIIVGTALYYISFFLIVKSQELEFIKD</sequence>
<reference evidence="2 3" key="1">
    <citation type="submission" date="2015-03" db="EMBL/GenBank/DDBJ databases">
        <title>Genome sequence of Tenacibaculum sp. S2-2, isolated from intestinal microbiota of sea cucumber, Apostichopus japonicas.</title>
        <authorList>
            <person name="Shao Z."/>
            <person name="Wang L."/>
            <person name="Li X."/>
        </authorList>
    </citation>
    <scope>NUCLEOTIDE SEQUENCE [LARGE SCALE GENOMIC DNA]</scope>
    <source>
        <strain evidence="2 3">S2-2</strain>
    </source>
</reference>
<dbReference type="InParanoid" id="A0A1Y2PDZ6"/>
<evidence type="ECO:0008006" key="4">
    <source>
        <dbReference type="Google" id="ProtNLM"/>
    </source>
</evidence>
<gene>
    <name evidence="2" type="ORF">WH52_03170</name>
</gene>
<dbReference type="EMBL" id="LAPZ01000002">
    <property type="protein sequence ID" value="OSY88692.1"/>
    <property type="molecule type" value="Genomic_DNA"/>
</dbReference>
<protein>
    <recommendedName>
        <fullName evidence="4">YhhN-like protein</fullName>
    </recommendedName>
</protein>
<keyword evidence="3" id="KW-1185">Reference proteome</keyword>
<keyword evidence="1" id="KW-0812">Transmembrane</keyword>
<dbReference type="STRING" id="1635173.WH52_03170"/>
<feature type="transmembrane region" description="Helical" evidence="1">
    <location>
        <begin position="83"/>
        <end position="100"/>
    </location>
</feature>
<name>A0A1Y2PDZ6_9FLAO</name>
<evidence type="ECO:0000256" key="1">
    <source>
        <dbReference type="SAM" id="Phobius"/>
    </source>
</evidence>
<feature type="transmembrane region" description="Helical" evidence="1">
    <location>
        <begin position="59"/>
        <end position="77"/>
    </location>
</feature>
<dbReference type="Proteomes" id="UP000194221">
    <property type="component" value="Unassembled WGS sequence"/>
</dbReference>
<evidence type="ECO:0000313" key="3">
    <source>
        <dbReference type="Proteomes" id="UP000194221"/>
    </source>
</evidence>
<accession>A0A1Y2PDZ6</accession>
<feature type="transmembrane region" description="Helical" evidence="1">
    <location>
        <begin position="188"/>
        <end position="208"/>
    </location>
</feature>
<proteinExistence type="predicted"/>
<feature type="transmembrane region" description="Helical" evidence="1">
    <location>
        <begin position="164"/>
        <end position="182"/>
    </location>
</feature>
<comment type="caution">
    <text evidence="2">The sequence shown here is derived from an EMBL/GenBank/DDBJ whole genome shotgun (WGS) entry which is preliminary data.</text>
</comment>
<feature type="transmembrane region" description="Helical" evidence="1">
    <location>
        <begin position="33"/>
        <end position="52"/>
    </location>
</feature>
<dbReference type="RefSeq" id="WP_086029493.1">
    <property type="nucleotide sequence ID" value="NZ_LAPZ01000002.1"/>
</dbReference>
<organism evidence="2 3">
    <name type="scientific">Tenacibaculum holothuriorum</name>
    <dbReference type="NCBI Taxonomy" id="1635173"/>
    <lineage>
        <taxon>Bacteria</taxon>
        <taxon>Pseudomonadati</taxon>
        <taxon>Bacteroidota</taxon>
        <taxon>Flavobacteriia</taxon>
        <taxon>Flavobacteriales</taxon>
        <taxon>Flavobacteriaceae</taxon>
        <taxon>Tenacibaculum</taxon>
    </lineage>
</organism>
<feature type="transmembrane region" description="Helical" evidence="1">
    <location>
        <begin position="12"/>
        <end position="27"/>
    </location>
</feature>